<feature type="region of interest" description="Disordered" evidence="1">
    <location>
        <begin position="176"/>
        <end position="214"/>
    </location>
</feature>
<reference evidence="2" key="1">
    <citation type="submission" date="2021-03" db="EMBL/GenBank/DDBJ databases">
        <title>Pengzhenrongella sicca gen. nov., sp. nov., a new member of suborder Micrococcineae isolated from High-Arctic tundra soil.</title>
        <authorList>
            <person name="Peng F."/>
        </authorList>
    </citation>
    <scope>NUCLEOTIDE SEQUENCE</scope>
    <source>
        <strain evidence="2">LRZ-2</strain>
    </source>
</reference>
<dbReference type="KEGG" id="psic:J4E96_09320"/>
<feature type="compositionally biased region" description="Low complexity" evidence="1">
    <location>
        <begin position="203"/>
        <end position="214"/>
    </location>
</feature>
<proteinExistence type="predicted"/>
<accession>A0A8A4ZGT3</accession>
<dbReference type="EMBL" id="CP071868">
    <property type="protein sequence ID" value="QTE31094.1"/>
    <property type="molecule type" value="Genomic_DNA"/>
</dbReference>
<evidence type="ECO:0000313" key="2">
    <source>
        <dbReference type="EMBL" id="QTE31094.1"/>
    </source>
</evidence>
<dbReference type="RefSeq" id="WP_227425472.1">
    <property type="nucleotide sequence ID" value="NZ_CP071868.1"/>
</dbReference>
<sequence>MPDEMPHDVRHDSSKGVRAWRESLTDRDEGTLLACLRAAVEGPFFPDWEFHTLFGLDRDEVRAVLTSWPSCENPEDQFSAVNNAMNNLLGYPHGRDDVWPEFIPASRTEVDDLLWRIREASGANDDVRAWLANQLEGFAAMEAENLIRKSSLLRDVVTAARRYTVPIPDRLLRACGPEGLDGHRGEPSPAEAGVSLDVATEASPSSSRSSGMAS</sequence>
<gene>
    <name evidence="2" type="ORF">J4E96_09320</name>
</gene>
<organism evidence="2 3">
    <name type="scientific">Pengzhenrongella sicca</name>
    <dbReference type="NCBI Taxonomy" id="2819238"/>
    <lineage>
        <taxon>Bacteria</taxon>
        <taxon>Bacillati</taxon>
        <taxon>Actinomycetota</taxon>
        <taxon>Actinomycetes</taxon>
        <taxon>Micrococcales</taxon>
        <taxon>Pengzhenrongella</taxon>
    </lineage>
</organism>
<protein>
    <submittedName>
        <fullName evidence="2">Uncharacterized protein</fullName>
    </submittedName>
</protein>
<evidence type="ECO:0000256" key="1">
    <source>
        <dbReference type="SAM" id="MobiDB-lite"/>
    </source>
</evidence>
<dbReference type="Proteomes" id="UP000663937">
    <property type="component" value="Chromosome"/>
</dbReference>
<dbReference type="AlphaFoldDB" id="A0A8A4ZGT3"/>
<keyword evidence="3" id="KW-1185">Reference proteome</keyword>
<name>A0A8A4ZGT3_9MICO</name>
<evidence type="ECO:0000313" key="3">
    <source>
        <dbReference type="Proteomes" id="UP000663937"/>
    </source>
</evidence>